<proteinExistence type="inferred from homology"/>
<dbReference type="GO" id="GO:0005313">
    <property type="term" value="F:L-glutamate transmembrane transporter activity"/>
    <property type="evidence" value="ECO:0007669"/>
    <property type="project" value="TreeGrafter"/>
</dbReference>
<evidence type="ECO:0000313" key="11">
    <source>
        <dbReference type="Proteomes" id="UP000828390"/>
    </source>
</evidence>
<keyword evidence="2 8" id="KW-0813">Transport</keyword>
<dbReference type="Proteomes" id="UP000828390">
    <property type="component" value="Unassembled WGS sequence"/>
</dbReference>
<reference evidence="10" key="2">
    <citation type="submission" date="2020-11" db="EMBL/GenBank/DDBJ databases">
        <authorList>
            <person name="McCartney M.A."/>
            <person name="Auch B."/>
            <person name="Kono T."/>
            <person name="Mallez S."/>
            <person name="Becker A."/>
            <person name="Gohl D.M."/>
            <person name="Silverstein K.A.T."/>
            <person name="Koren S."/>
            <person name="Bechman K.B."/>
            <person name="Herman A."/>
            <person name="Abrahante J.E."/>
            <person name="Garbe J."/>
        </authorList>
    </citation>
    <scope>NUCLEOTIDE SEQUENCE</scope>
    <source>
        <strain evidence="10">Duluth1</strain>
        <tissue evidence="10">Whole animal</tissue>
    </source>
</reference>
<feature type="transmembrane region" description="Helical" evidence="8">
    <location>
        <begin position="240"/>
        <end position="257"/>
    </location>
</feature>
<evidence type="ECO:0000256" key="6">
    <source>
        <dbReference type="ARBA" id="ARBA00023136"/>
    </source>
</evidence>
<dbReference type="InterPro" id="IPR050746">
    <property type="entry name" value="DAACS"/>
</dbReference>
<dbReference type="PRINTS" id="PR00173">
    <property type="entry name" value="EDTRNSPORT"/>
</dbReference>
<dbReference type="InterPro" id="IPR001991">
    <property type="entry name" value="Na-dicarboxylate_symporter"/>
</dbReference>
<dbReference type="PROSITE" id="PS00714">
    <property type="entry name" value="NA_DICARBOXYL_SYMP_2"/>
    <property type="match status" value="1"/>
</dbReference>
<evidence type="ECO:0000256" key="8">
    <source>
        <dbReference type="RuleBase" id="RU361216"/>
    </source>
</evidence>
<keyword evidence="3 8" id="KW-0812">Transmembrane</keyword>
<evidence type="ECO:0000256" key="2">
    <source>
        <dbReference type="ARBA" id="ARBA00022448"/>
    </source>
</evidence>
<name>A0A9D4QNP0_DREPO</name>
<dbReference type="PANTHER" id="PTHR11958:SF99">
    <property type="entry name" value="SODIUM-DEPENDENT EXCITATORY AMINO ACID TRANSPORTER GLT-6-RELATED"/>
    <property type="match status" value="1"/>
</dbReference>
<feature type="transmembrane region" description="Helical" evidence="8">
    <location>
        <begin position="277"/>
        <end position="302"/>
    </location>
</feature>
<gene>
    <name evidence="10" type="ORF">DPMN_111105</name>
</gene>
<dbReference type="Pfam" id="PF00375">
    <property type="entry name" value="SDF"/>
    <property type="match status" value="1"/>
</dbReference>
<sequence length="537" mass="58731">MADRPMLEDTKTQMPQTKCGKVLSWCRVNLLLLLTIVGVVLGVILGFLVRMAKPSPEAIELISFPGEILMRALKMLILPLIISSLIMGVSSLDAKESGRMGVRTLVYYFATTFAAIILGIILVVAIHPGKKDLKDELAVNEADSRITGVDGFLDLIRNFFPDNLAQACFAHVKTTYTNVTVRKKRIEFITISDTVENTTFLPSNSTTISLINITTSPEGKKTIVEYTEQVVRKGLQSGNGINVLGLICFCVGFSIYLSKMGPRGQVMIQFFDILNEIVMKLIMLVMWYSPFGIMFLIAGKIIEVDDIREVAAQLGLYIVTVIVGLVIHAGIVLPLIYLVIVRKNPFKLFRAVFQAWITALATASSSATLPVTFKCLEDNMKIDKRVTRFVLPVGATINMDGTALYEAVAPVFIAQMNGRELSFGELLTVSVTATCASIGAAAIPSAGLVTMLMVLTSVNLPVEDVSIILAVDWFLDRLRTSCNVLGDSYGAGVIAHLCRDELTQFDRQHMELETRDSKINGGETVGDGDEGSDDRNV</sequence>
<dbReference type="SUPFAM" id="SSF118215">
    <property type="entry name" value="Proton glutamate symport protein"/>
    <property type="match status" value="1"/>
</dbReference>
<keyword evidence="7" id="KW-0325">Glycoprotein</keyword>
<dbReference type="GO" id="GO:0015175">
    <property type="term" value="F:neutral L-amino acid transmembrane transporter activity"/>
    <property type="evidence" value="ECO:0007669"/>
    <property type="project" value="TreeGrafter"/>
</dbReference>
<keyword evidence="11" id="KW-1185">Reference proteome</keyword>
<dbReference type="GO" id="GO:0015501">
    <property type="term" value="F:glutamate:sodium symporter activity"/>
    <property type="evidence" value="ECO:0007669"/>
    <property type="project" value="TreeGrafter"/>
</dbReference>
<evidence type="ECO:0000256" key="9">
    <source>
        <dbReference type="SAM" id="MobiDB-lite"/>
    </source>
</evidence>
<evidence type="ECO:0000256" key="4">
    <source>
        <dbReference type="ARBA" id="ARBA00022847"/>
    </source>
</evidence>
<dbReference type="AlphaFoldDB" id="A0A9D4QNP0"/>
<feature type="region of interest" description="Disordered" evidence="9">
    <location>
        <begin position="516"/>
        <end position="537"/>
    </location>
</feature>
<evidence type="ECO:0000256" key="3">
    <source>
        <dbReference type="ARBA" id="ARBA00022692"/>
    </source>
</evidence>
<reference evidence="10" key="1">
    <citation type="journal article" date="2019" name="bioRxiv">
        <title>The Genome of the Zebra Mussel, Dreissena polymorpha: A Resource for Invasive Species Research.</title>
        <authorList>
            <person name="McCartney M.A."/>
            <person name="Auch B."/>
            <person name="Kono T."/>
            <person name="Mallez S."/>
            <person name="Zhang Y."/>
            <person name="Obille A."/>
            <person name="Becker A."/>
            <person name="Abrahante J.E."/>
            <person name="Garbe J."/>
            <person name="Badalamenti J.P."/>
            <person name="Herman A."/>
            <person name="Mangelson H."/>
            <person name="Liachko I."/>
            <person name="Sullivan S."/>
            <person name="Sone E.D."/>
            <person name="Koren S."/>
            <person name="Silverstein K.A.T."/>
            <person name="Beckman K.B."/>
            <person name="Gohl D.M."/>
        </authorList>
    </citation>
    <scope>NUCLEOTIDE SEQUENCE</scope>
    <source>
        <strain evidence="10">Duluth1</strain>
        <tissue evidence="10">Whole animal</tissue>
    </source>
</reference>
<comment type="similarity">
    <text evidence="8">Belongs to the dicarboxylate/amino acid:cation symporter (DAACS) (TC 2.A.23) family.</text>
</comment>
<dbReference type="InterPro" id="IPR036458">
    <property type="entry name" value="Na:dicarbo_symporter_sf"/>
</dbReference>
<feature type="transmembrane region" description="Helical" evidence="8">
    <location>
        <begin position="104"/>
        <end position="126"/>
    </location>
</feature>
<dbReference type="Gene3D" id="1.10.3860.10">
    <property type="entry name" value="Sodium:dicarboxylate symporter"/>
    <property type="match status" value="1"/>
</dbReference>
<dbReference type="GO" id="GO:0005886">
    <property type="term" value="C:plasma membrane"/>
    <property type="evidence" value="ECO:0007669"/>
    <property type="project" value="TreeGrafter"/>
</dbReference>
<evidence type="ECO:0000313" key="10">
    <source>
        <dbReference type="EMBL" id="KAH3837704.1"/>
    </source>
</evidence>
<keyword evidence="6 8" id="KW-0472">Membrane</keyword>
<protein>
    <recommendedName>
        <fullName evidence="8">Amino acid transporter</fullName>
    </recommendedName>
</protein>
<feature type="transmembrane region" description="Helical" evidence="8">
    <location>
        <begin position="72"/>
        <end position="92"/>
    </location>
</feature>
<dbReference type="InterPro" id="IPR018107">
    <property type="entry name" value="Na-dicarboxylate_symporter_CS"/>
</dbReference>
<feature type="transmembrane region" description="Helical" evidence="8">
    <location>
        <begin position="30"/>
        <end position="51"/>
    </location>
</feature>
<comment type="caution">
    <text evidence="10">The sequence shown here is derived from an EMBL/GenBank/DDBJ whole genome shotgun (WGS) entry which is preliminary data.</text>
</comment>
<feature type="transmembrane region" description="Helical" evidence="8">
    <location>
        <begin position="314"/>
        <end position="340"/>
    </location>
</feature>
<feature type="compositionally biased region" description="Acidic residues" evidence="9">
    <location>
        <begin position="526"/>
        <end position="537"/>
    </location>
</feature>
<evidence type="ECO:0000256" key="7">
    <source>
        <dbReference type="ARBA" id="ARBA00023180"/>
    </source>
</evidence>
<comment type="subcellular location">
    <subcellularLocation>
        <location evidence="1 8">Membrane</location>
        <topology evidence="1 8">Multi-pass membrane protein</topology>
    </subcellularLocation>
</comment>
<evidence type="ECO:0000256" key="5">
    <source>
        <dbReference type="ARBA" id="ARBA00022989"/>
    </source>
</evidence>
<dbReference type="PANTHER" id="PTHR11958">
    <property type="entry name" value="SODIUM/DICARBOXYLATE SYMPORTER-RELATED"/>
    <property type="match status" value="1"/>
</dbReference>
<organism evidence="10 11">
    <name type="scientific">Dreissena polymorpha</name>
    <name type="common">Zebra mussel</name>
    <name type="synonym">Mytilus polymorpha</name>
    <dbReference type="NCBI Taxonomy" id="45954"/>
    <lineage>
        <taxon>Eukaryota</taxon>
        <taxon>Metazoa</taxon>
        <taxon>Spiralia</taxon>
        <taxon>Lophotrochozoa</taxon>
        <taxon>Mollusca</taxon>
        <taxon>Bivalvia</taxon>
        <taxon>Autobranchia</taxon>
        <taxon>Heteroconchia</taxon>
        <taxon>Euheterodonta</taxon>
        <taxon>Imparidentia</taxon>
        <taxon>Neoheterodontei</taxon>
        <taxon>Myida</taxon>
        <taxon>Dreissenoidea</taxon>
        <taxon>Dreissenidae</taxon>
        <taxon>Dreissena</taxon>
    </lineage>
</organism>
<accession>A0A9D4QNP0</accession>
<dbReference type="OrthoDB" id="5877963at2759"/>
<keyword evidence="5 8" id="KW-1133">Transmembrane helix</keyword>
<dbReference type="EMBL" id="JAIWYP010000004">
    <property type="protein sequence ID" value="KAH3837704.1"/>
    <property type="molecule type" value="Genomic_DNA"/>
</dbReference>
<evidence type="ECO:0000256" key="1">
    <source>
        <dbReference type="ARBA" id="ARBA00004141"/>
    </source>
</evidence>
<dbReference type="PROSITE" id="PS00713">
    <property type="entry name" value="NA_DICARBOXYL_SYMP_1"/>
    <property type="match status" value="1"/>
</dbReference>
<keyword evidence="4 8" id="KW-0769">Symport</keyword>